<dbReference type="AlphaFoldDB" id="D4B8M9"/>
<accession>D4B8M9</accession>
<organism evidence="1 2">
    <name type="scientific">Citrobacter youngae ATCC 29220</name>
    <dbReference type="NCBI Taxonomy" id="500640"/>
    <lineage>
        <taxon>Bacteria</taxon>
        <taxon>Pseudomonadati</taxon>
        <taxon>Pseudomonadota</taxon>
        <taxon>Gammaproteobacteria</taxon>
        <taxon>Enterobacterales</taxon>
        <taxon>Enterobacteriaceae</taxon>
        <taxon>Citrobacter</taxon>
        <taxon>Citrobacter freundii complex</taxon>
    </lineage>
</organism>
<evidence type="ECO:0000313" key="2">
    <source>
        <dbReference type="Proteomes" id="UP000003880"/>
    </source>
</evidence>
<comment type="caution">
    <text evidence="1">The sequence shown here is derived from an EMBL/GenBank/DDBJ whole genome shotgun (WGS) entry which is preliminary data.</text>
</comment>
<proteinExistence type="predicted"/>
<sequence>MHQIVQNIQSILAKLRFTLLSRMRILLTLTSDSGGEGTRACYNLMNINALF</sequence>
<dbReference type="HOGENOM" id="CLU_3097133_0_0_6"/>
<name>D4B8M9_9ENTR</name>
<dbReference type="EMBL" id="ABWL02000005">
    <property type="protein sequence ID" value="EFE09541.1"/>
    <property type="molecule type" value="Genomic_DNA"/>
</dbReference>
<gene>
    <name evidence="1" type="ORF">CIT292_06812</name>
</gene>
<dbReference type="Proteomes" id="UP000003880">
    <property type="component" value="Unassembled WGS sequence"/>
</dbReference>
<reference evidence="1 2" key="1">
    <citation type="submission" date="2010-02" db="EMBL/GenBank/DDBJ databases">
        <authorList>
            <person name="Weinstock G."/>
            <person name="Sodergren E."/>
            <person name="Clifton S."/>
            <person name="Fulton L."/>
            <person name="Fulton B."/>
            <person name="Courtney L."/>
            <person name="Fronick C."/>
            <person name="Harrison M."/>
            <person name="Strong C."/>
            <person name="Farmer C."/>
            <person name="Delahaunty K."/>
            <person name="Markovic C."/>
            <person name="Hall O."/>
            <person name="Minx P."/>
            <person name="Tomlinson C."/>
            <person name="Mitreva M."/>
            <person name="Nelson J."/>
            <person name="Hou S."/>
            <person name="Wollam A."/>
            <person name="Pepin K.H."/>
            <person name="Johnson M."/>
            <person name="Bhonagiri V."/>
            <person name="Zhang X."/>
            <person name="Suruliraj S."/>
            <person name="Warren W."/>
            <person name="Chinwalla A."/>
            <person name="Mardis E.R."/>
            <person name="Wilson R.K."/>
        </authorList>
    </citation>
    <scope>NUCLEOTIDE SEQUENCE [LARGE SCALE GENOMIC DNA]</scope>
    <source>
        <strain evidence="1 2">ATCC 29220</strain>
    </source>
</reference>
<evidence type="ECO:0000313" key="1">
    <source>
        <dbReference type="EMBL" id="EFE09541.1"/>
    </source>
</evidence>
<protein>
    <submittedName>
        <fullName evidence="1">Uncharacterized protein</fullName>
    </submittedName>
</protein>